<comment type="caution">
    <text evidence="1">The sequence shown here is derived from an EMBL/GenBank/DDBJ whole genome shotgun (WGS) entry which is preliminary data.</text>
</comment>
<dbReference type="AlphaFoldDB" id="A0AAW9RM48"/>
<sequence>MNSQSNGSSKTTTDHHVIRRWVEERGGKPAAVSATRTEEDPGILRIDFGEPEEDLEQIEWAEFFEKFEQSNLAFLYQDKTSDGSTSRFFKFVDKASA</sequence>
<reference evidence="1 2" key="1">
    <citation type="submission" date="2024-02" db="EMBL/GenBank/DDBJ databases">
        <title>Genome analysis and characterization of Microbaculum marinisediminis sp. nov., isolated from marine sediment.</title>
        <authorList>
            <person name="Du Z.-J."/>
            <person name="Ye Y.-Q."/>
            <person name="Zhang Z.-R."/>
            <person name="Yuan S.-M."/>
            <person name="Zhang X.-Y."/>
        </authorList>
    </citation>
    <scope>NUCLEOTIDE SEQUENCE [LARGE SCALE GENOMIC DNA]</scope>
    <source>
        <strain evidence="1 2">SDUM1044001</strain>
    </source>
</reference>
<organism evidence="1 2">
    <name type="scientific">Microbaculum marinum</name>
    <dbReference type="NCBI Taxonomy" id="1764581"/>
    <lineage>
        <taxon>Bacteria</taxon>
        <taxon>Pseudomonadati</taxon>
        <taxon>Pseudomonadota</taxon>
        <taxon>Alphaproteobacteria</taxon>
        <taxon>Hyphomicrobiales</taxon>
        <taxon>Tepidamorphaceae</taxon>
        <taxon>Microbaculum</taxon>
    </lineage>
</organism>
<dbReference type="EMBL" id="JAZHOF010000001">
    <property type="protein sequence ID" value="MEJ8570459.1"/>
    <property type="molecule type" value="Genomic_DNA"/>
</dbReference>
<protein>
    <recommendedName>
        <fullName evidence="3">1,4-alpha-glucan branching enzyme</fullName>
    </recommendedName>
</protein>
<gene>
    <name evidence="1" type="ORF">V3328_03190</name>
</gene>
<accession>A0AAW9RM48</accession>
<keyword evidence="2" id="KW-1185">Reference proteome</keyword>
<evidence type="ECO:0000313" key="1">
    <source>
        <dbReference type="EMBL" id="MEJ8570459.1"/>
    </source>
</evidence>
<proteinExistence type="predicted"/>
<evidence type="ECO:0000313" key="2">
    <source>
        <dbReference type="Proteomes" id="UP001378188"/>
    </source>
</evidence>
<dbReference type="RefSeq" id="WP_340328188.1">
    <property type="nucleotide sequence ID" value="NZ_JAZHOF010000001.1"/>
</dbReference>
<evidence type="ECO:0008006" key="3">
    <source>
        <dbReference type="Google" id="ProtNLM"/>
    </source>
</evidence>
<dbReference type="Proteomes" id="UP001378188">
    <property type="component" value="Unassembled WGS sequence"/>
</dbReference>
<name>A0AAW9RM48_9HYPH</name>